<organism evidence="8 9">
    <name type="scientific">Entomoplasma freundtii</name>
    <dbReference type="NCBI Taxonomy" id="74700"/>
    <lineage>
        <taxon>Bacteria</taxon>
        <taxon>Bacillati</taxon>
        <taxon>Mycoplasmatota</taxon>
        <taxon>Mollicutes</taxon>
        <taxon>Entomoplasmatales</taxon>
        <taxon>Entomoplasmataceae</taxon>
        <taxon>Entomoplasma</taxon>
    </lineage>
</organism>
<proteinExistence type="inferred from homology"/>
<evidence type="ECO:0000256" key="1">
    <source>
        <dbReference type="ARBA" id="ARBA00004651"/>
    </source>
</evidence>
<comment type="similarity">
    <text evidence="6">Belongs to the ABC-4 integral membrane protein family.</text>
</comment>
<evidence type="ECO:0000256" key="2">
    <source>
        <dbReference type="ARBA" id="ARBA00022475"/>
    </source>
</evidence>
<evidence type="ECO:0000313" key="8">
    <source>
        <dbReference type="EMBL" id="ATZ16601.1"/>
    </source>
</evidence>
<accession>A0A2K8NV16</accession>
<keyword evidence="2" id="KW-1003">Cell membrane</keyword>
<evidence type="ECO:0000256" key="4">
    <source>
        <dbReference type="ARBA" id="ARBA00022989"/>
    </source>
</evidence>
<evidence type="ECO:0000313" key="9">
    <source>
        <dbReference type="Proteomes" id="UP000232222"/>
    </source>
</evidence>
<sequence length="1424" mass="160017">MLKNSFKNALRKKSQLVGLSVLVALLAMVLSLLTSINARVLRSDDLMKNASNLHNVVLQMDPYDRVPNDAGGEGEFNQESYEYGQIKSFADSVIPANNVAAQQYIIDELQSDYYRQQSDLQFYWSRTEGRQFSQVFNKGNNLTIKVLTKTTLQNDIPNQAVDKLLIFDGRDLENDRDVVVDAVFAEKNRLKLGDIVRIQKDNYGDQLLVGSPLNKDTSKQPDLEVLEKDVKQMEKEGLKKSDGVYAQKYEKAYDWYQIVGFGGSADFTMPVIDQNSPVPNRYKEALFYIKPDAFGLSPVKFDNGKTYYNYDSSNGRLTITSNSEWESFYSLKMVNGKTPDEDQMAQLNNDFNKLLGPSIQPKTYLYALGDKNYRYANRTDALVKVINLYNISTSILEILIAVVVFYSLGLIIRKQIDKSRGQIGVLKASGYGNGIIMFNFVMTPFFASFIGGIVGFALGGGLSSILVNEFMDYFILDYGQAFFSWPWFLLTIFGLWFILTAIALLITAIVLRKSPLDLVQGNRKVKLSKHDMAVKARFADHTTGQKVRLALFLDAKGKMSVVGGVVLLATIMFTVSFAAPSLLRRNEKMTYSGVNYKQVVEYNESIYNNPLTFYKTFNDSAPEDGFDNTFKYSVAKDSFSALPLLPSTSSTSQYGKYDLDKIIQAYYQNQMSSHYYSLELSRLAQSSKTAPLPNITLVNMKFLSGQNIASSTEYYRFMSKYGMPGGGLSIITETILKQWPDYVALNGKLGAKTNDPINNFKALQSFYAKLTNSIGLSITNTYYDTSNTTDAPWWNMTDDQKIASFNEGGQSKNPATNLQTVWTNTQKEQKSNWNSKLWDNLTIPEDFGFTNNEYGVGAFRILPPQAVKPSEYLEDYYLTVKAEDLSEADLNTILSKFVIWYGSLVSNRPDQGIVQAAYSRPPYFVQQFLKEAYQNETTYNQSFGVVSYNPELEQTGTLMRVRDQKGSSFKIYGTKENNPYMNLFDKKNNNLLKKLYESNIDQSLVINKSLAKRLKLKVGDSIPLTVLQKELKANGETVNMNQWNLGKQRNVGDDDGKFTQINNLSNNDVSLSVGGKKLKLFPGLLSPNDPAPYYEAILNNTLVNEDLETNLDFKVVGIHEGYGESQAWMKEAEVKKILQLDKMDDYNWKNFFSWQWGSTFASDWKINGETISGDPNLDLTNGKLDYQDFLTQYVKSDKADKRKKGRIINQIFHNAFPIFNYKYSNKDDIGDLKSIVATYQPYGDYSPIAMQGITANGTNVTKSYDGMGEGAMNNIIPTATSKAILAQISDLVMLILILAIVAILLIAFVIILLTTSLIIDDNSRFIATLKVLGYSNPYIVKTVLGMYFVLIAVVYIVGFIIGWFVYAAIINSLVASIVLPIYFPIWLPFAVAGGIIGVYGITIAVGFNSISKTNPIFLLQTNAL</sequence>
<keyword evidence="5" id="KW-0472">Membrane</keyword>
<dbReference type="GO" id="GO:0005886">
    <property type="term" value="C:plasma membrane"/>
    <property type="evidence" value="ECO:0007669"/>
    <property type="project" value="UniProtKB-SubCell"/>
</dbReference>
<evidence type="ECO:0000259" key="7">
    <source>
        <dbReference type="Pfam" id="PF02687"/>
    </source>
</evidence>
<reference evidence="8 9" key="1">
    <citation type="submission" date="2017-11" db="EMBL/GenBank/DDBJ databases">
        <title>Genome sequence of Entomoplasma freundtii BARC 318 (ATCC 51999).</title>
        <authorList>
            <person name="Lo W.-S."/>
            <person name="Gasparich G.E."/>
            <person name="Kuo C.-H."/>
        </authorList>
    </citation>
    <scope>NUCLEOTIDE SEQUENCE [LARGE SCALE GENOMIC DNA]</scope>
    <source>
        <strain evidence="8 9">BARC 318</strain>
    </source>
</reference>
<dbReference type="RefSeq" id="WP_134163647.1">
    <property type="nucleotide sequence ID" value="NZ_CP024962.1"/>
</dbReference>
<dbReference type="OrthoDB" id="393409at2"/>
<dbReference type="PANTHER" id="PTHR30572:SF4">
    <property type="entry name" value="ABC TRANSPORTER PERMEASE YTRF"/>
    <property type="match status" value="1"/>
</dbReference>
<comment type="subcellular location">
    <subcellularLocation>
        <location evidence="1">Cell membrane</location>
        <topology evidence="1">Multi-pass membrane protein</topology>
    </subcellularLocation>
</comment>
<dbReference type="KEGG" id="efr:EFREU_v1c05800"/>
<dbReference type="Proteomes" id="UP000232222">
    <property type="component" value="Chromosome"/>
</dbReference>
<evidence type="ECO:0000256" key="6">
    <source>
        <dbReference type="ARBA" id="ARBA00038076"/>
    </source>
</evidence>
<protein>
    <submittedName>
        <fullName evidence="8">ABC transporter permease</fullName>
    </submittedName>
</protein>
<dbReference type="Pfam" id="PF02687">
    <property type="entry name" value="FtsX"/>
    <property type="match status" value="2"/>
</dbReference>
<keyword evidence="4" id="KW-1133">Transmembrane helix</keyword>
<keyword evidence="9" id="KW-1185">Reference proteome</keyword>
<name>A0A2K8NV16_9MOLU</name>
<evidence type="ECO:0000256" key="3">
    <source>
        <dbReference type="ARBA" id="ARBA00022692"/>
    </source>
</evidence>
<feature type="domain" description="ABC3 transporter permease C-terminal" evidence="7">
    <location>
        <begin position="1298"/>
        <end position="1415"/>
    </location>
</feature>
<dbReference type="InterPro" id="IPR003838">
    <property type="entry name" value="ABC3_permease_C"/>
</dbReference>
<dbReference type="InterPro" id="IPR050250">
    <property type="entry name" value="Macrolide_Exporter_MacB"/>
</dbReference>
<dbReference type="GO" id="GO:0022857">
    <property type="term" value="F:transmembrane transporter activity"/>
    <property type="evidence" value="ECO:0007669"/>
    <property type="project" value="TreeGrafter"/>
</dbReference>
<gene>
    <name evidence="8" type="ORF">EFREU_v1c05800</name>
</gene>
<keyword evidence="3" id="KW-0812">Transmembrane</keyword>
<dbReference type="EMBL" id="CP024962">
    <property type="protein sequence ID" value="ATZ16601.1"/>
    <property type="molecule type" value="Genomic_DNA"/>
</dbReference>
<feature type="domain" description="ABC3 transporter permease C-terminal" evidence="7">
    <location>
        <begin position="398"/>
        <end position="515"/>
    </location>
</feature>
<evidence type="ECO:0000256" key="5">
    <source>
        <dbReference type="ARBA" id="ARBA00023136"/>
    </source>
</evidence>
<dbReference type="PANTHER" id="PTHR30572">
    <property type="entry name" value="MEMBRANE COMPONENT OF TRANSPORTER-RELATED"/>
    <property type="match status" value="1"/>
</dbReference>